<proteinExistence type="predicted"/>
<keyword evidence="2" id="KW-1185">Reference proteome</keyword>
<dbReference type="EMBL" id="CAJPWZ010000989">
    <property type="protein sequence ID" value="CAG2204901.1"/>
    <property type="molecule type" value="Genomic_DNA"/>
</dbReference>
<comment type="caution">
    <text evidence="1">The sequence shown here is derived from an EMBL/GenBank/DDBJ whole genome shotgun (WGS) entry which is preliminary data.</text>
</comment>
<gene>
    <name evidence="1" type="ORF">MEDL_19321</name>
</gene>
<dbReference type="AlphaFoldDB" id="A0A8S3RIG1"/>
<sequence>MDVLKEYASDTQTFIGSKAIEKTLHHKEVKLTSFLELIRNININFDINQDILVTCTDTKSFGDIRVNTLDTGYSNSKKNRGQCPIDHQLKLFKALDINIPQESFFRSTILSCVIFPNKQMIFVDSYVRNKRLIILNEDGTHDRNINLTKKPFDIAVIDNNKIALSFPWSKRNRIRIIDITNNKSEPDIFLKNKCYGISYDKGRLFVVVKTEGILIMDLSGNISACLPISSIGIFYVHVKMTEFIVLTNAMTQYSVMIWKEVLFGHLKIPI</sequence>
<evidence type="ECO:0000313" key="2">
    <source>
        <dbReference type="Proteomes" id="UP000683360"/>
    </source>
</evidence>
<evidence type="ECO:0000313" key="1">
    <source>
        <dbReference type="EMBL" id="CAG2204901.1"/>
    </source>
</evidence>
<accession>A0A8S3RIG1</accession>
<name>A0A8S3RIG1_MYTED</name>
<dbReference type="SUPFAM" id="SSF101898">
    <property type="entry name" value="NHL repeat"/>
    <property type="match status" value="1"/>
</dbReference>
<organism evidence="1 2">
    <name type="scientific">Mytilus edulis</name>
    <name type="common">Blue mussel</name>
    <dbReference type="NCBI Taxonomy" id="6550"/>
    <lineage>
        <taxon>Eukaryota</taxon>
        <taxon>Metazoa</taxon>
        <taxon>Spiralia</taxon>
        <taxon>Lophotrochozoa</taxon>
        <taxon>Mollusca</taxon>
        <taxon>Bivalvia</taxon>
        <taxon>Autobranchia</taxon>
        <taxon>Pteriomorphia</taxon>
        <taxon>Mytilida</taxon>
        <taxon>Mytiloidea</taxon>
        <taxon>Mytilidae</taxon>
        <taxon>Mytilinae</taxon>
        <taxon>Mytilus</taxon>
    </lineage>
</organism>
<protein>
    <submittedName>
        <fullName evidence="1">Uncharacterized protein</fullName>
    </submittedName>
</protein>
<dbReference type="OrthoDB" id="6140830at2759"/>
<reference evidence="1" key="1">
    <citation type="submission" date="2021-03" db="EMBL/GenBank/DDBJ databases">
        <authorList>
            <person name="Bekaert M."/>
        </authorList>
    </citation>
    <scope>NUCLEOTIDE SEQUENCE</scope>
</reference>
<dbReference type="Proteomes" id="UP000683360">
    <property type="component" value="Unassembled WGS sequence"/>
</dbReference>